<feature type="domain" description="Acyltransferase 3" evidence="3">
    <location>
        <begin position="20"/>
        <end position="341"/>
    </location>
</feature>
<keyword evidence="4" id="KW-0012">Acyltransferase</keyword>
<feature type="transmembrane region" description="Helical" evidence="2">
    <location>
        <begin position="297"/>
        <end position="317"/>
    </location>
</feature>
<sequence>MTPASSPGVERAPRVELTGANLLRAIAVLAVIYSHISFYLIDDLGDGWWLIDGVYAVFVEGLGLNQHLSFVGVAIFMVLTGAVITRSAIRHAPGRFLLDRIGRLLPAFWVAIAAAILLVRFGINGMFSGQQGVSNVEAALSFVLGGFFLKPEVAVLGVTWTLVVQVLFYVYCVAMRPVLRTRPVAVPLVGAAACALVLLYNLYAPHPYTVPMLSKVAATLPAVFLGQLMYLWWARLTTWRWIVVGVLAQIEVVRLATDIRVYWAGDRYLWTITAVTVLVVALGRWRGSPTRWTVVRWTATRSYAIYLVHTLILYRVYENAVGPLGRTGAVVAFLVVTALVSEALYRWVEVPAARWLTERTRRGATTSTQPTQPTEPTGRTEPAGPTEPADDPVANRDRA</sequence>
<keyword evidence="4" id="KW-0808">Transferase</keyword>
<feature type="transmembrane region" description="Helical" evidence="2">
    <location>
        <begin position="21"/>
        <end position="41"/>
    </location>
</feature>
<feature type="transmembrane region" description="Helical" evidence="2">
    <location>
        <begin position="184"/>
        <end position="204"/>
    </location>
</feature>
<dbReference type="Proteomes" id="UP001154400">
    <property type="component" value="Chromosome"/>
</dbReference>
<organism evidence="4">
    <name type="scientific">Rhodococcus hoagii (strain 103S)</name>
    <name type="common">Rhodococcus equi</name>
    <dbReference type="NCBI Taxonomy" id="685727"/>
    <lineage>
        <taxon>Bacteria</taxon>
        <taxon>Bacillati</taxon>
        <taxon>Actinomycetota</taxon>
        <taxon>Actinomycetes</taxon>
        <taxon>Mycobacteriales</taxon>
        <taxon>Nocardiaceae</taxon>
        <taxon>Prescottella</taxon>
    </lineage>
</organism>
<evidence type="ECO:0000259" key="3">
    <source>
        <dbReference type="Pfam" id="PF01757"/>
    </source>
</evidence>
<dbReference type="InterPro" id="IPR050879">
    <property type="entry name" value="Acyltransferase_3"/>
</dbReference>
<keyword evidence="2" id="KW-0472">Membrane</keyword>
<dbReference type="GO" id="GO:0009103">
    <property type="term" value="P:lipopolysaccharide biosynthetic process"/>
    <property type="evidence" value="ECO:0007669"/>
    <property type="project" value="TreeGrafter"/>
</dbReference>
<feature type="region of interest" description="Disordered" evidence="1">
    <location>
        <begin position="359"/>
        <end position="399"/>
    </location>
</feature>
<dbReference type="AlphaFoldDB" id="A0A3S5Y191"/>
<feature type="transmembrane region" description="Helical" evidence="2">
    <location>
        <begin position="268"/>
        <end position="285"/>
    </location>
</feature>
<evidence type="ECO:0000256" key="2">
    <source>
        <dbReference type="SAM" id="Phobius"/>
    </source>
</evidence>
<dbReference type="PANTHER" id="PTHR23028:SF53">
    <property type="entry name" value="ACYL_TRANSF_3 DOMAIN-CONTAINING PROTEIN"/>
    <property type="match status" value="1"/>
</dbReference>
<feature type="transmembrane region" description="Helical" evidence="2">
    <location>
        <begin position="153"/>
        <end position="172"/>
    </location>
</feature>
<protein>
    <submittedName>
        <fullName evidence="4">Acyltransferase</fullName>
    </submittedName>
</protein>
<gene>
    <name evidence="4" type="ordered locus">REQ_01560</name>
</gene>
<dbReference type="EMBL" id="FN563149">
    <property type="protein sequence ID" value="CBH46307.1"/>
    <property type="molecule type" value="Genomic_DNA"/>
</dbReference>
<dbReference type="GO" id="GO:0016020">
    <property type="term" value="C:membrane"/>
    <property type="evidence" value="ECO:0007669"/>
    <property type="project" value="TreeGrafter"/>
</dbReference>
<name>A0A3S5Y191_RHOH1</name>
<feature type="transmembrane region" description="Helical" evidence="2">
    <location>
        <begin position="216"/>
        <end position="234"/>
    </location>
</feature>
<accession>A0A3S5Y191</accession>
<evidence type="ECO:0000313" key="4">
    <source>
        <dbReference type="EMBL" id="CBH46307.1"/>
    </source>
</evidence>
<feature type="transmembrane region" description="Helical" evidence="2">
    <location>
        <begin position="101"/>
        <end position="123"/>
    </location>
</feature>
<dbReference type="PANTHER" id="PTHR23028">
    <property type="entry name" value="ACETYLTRANSFERASE"/>
    <property type="match status" value="1"/>
</dbReference>
<feature type="transmembrane region" description="Helical" evidence="2">
    <location>
        <begin position="329"/>
        <end position="348"/>
    </location>
</feature>
<evidence type="ECO:0000256" key="1">
    <source>
        <dbReference type="SAM" id="MobiDB-lite"/>
    </source>
</evidence>
<reference evidence="4" key="1">
    <citation type="journal article" date="2010" name="PLoS Genet.">
        <title>The genome of a pathogenic rhodococcus: cooptive virulence underpinned by key gene acquisitions.</title>
        <authorList>
            <person name="Letek M."/>
            <person name="Gonzalez P."/>
            <person name="Macarthur I."/>
            <person name="Rodriguez H."/>
            <person name="Freeman T.C."/>
            <person name="Valero-Rello A."/>
            <person name="Blanco M."/>
            <person name="Buckley T."/>
            <person name="Cherevach I."/>
            <person name="Fahey R."/>
            <person name="Hapeshi A."/>
            <person name="Holdstock J."/>
            <person name="Leadon D."/>
            <person name="Navas J."/>
            <person name="Ocampo A."/>
            <person name="Quail M.A."/>
            <person name="Sanders M."/>
            <person name="Scortti M.M."/>
            <person name="Prescott J.F."/>
            <person name="Fogarty U."/>
            <person name="Meijer W.G."/>
            <person name="Parkhill J."/>
            <person name="Bentley S.D."/>
            <person name="Vazquez-Boland J.A."/>
        </authorList>
    </citation>
    <scope>NUCLEOTIDE SEQUENCE [LARGE SCALE GENOMIC DNA]</scope>
    <source>
        <strain evidence="4 5">103S</strain>
    </source>
</reference>
<dbReference type="GO" id="GO:0016747">
    <property type="term" value="F:acyltransferase activity, transferring groups other than amino-acyl groups"/>
    <property type="evidence" value="ECO:0007669"/>
    <property type="project" value="InterPro"/>
</dbReference>
<evidence type="ECO:0000313" key="5">
    <source>
        <dbReference type="Proteomes" id="UP000006892"/>
    </source>
</evidence>
<dbReference type="KEGG" id="req:REQ_01560"/>
<dbReference type="Pfam" id="PF01757">
    <property type="entry name" value="Acyl_transf_3"/>
    <property type="match status" value="1"/>
</dbReference>
<keyword evidence="2" id="KW-1133">Transmembrane helix</keyword>
<feature type="transmembrane region" description="Helical" evidence="2">
    <location>
        <begin position="241"/>
        <end position="262"/>
    </location>
</feature>
<feature type="compositionally biased region" description="Low complexity" evidence="1">
    <location>
        <begin position="365"/>
        <end position="382"/>
    </location>
</feature>
<keyword evidence="2" id="KW-0812">Transmembrane</keyword>
<dbReference type="RefSeq" id="WP_013414480.1">
    <property type="nucleotide sequence ID" value="NC_014659.1"/>
</dbReference>
<dbReference type="InterPro" id="IPR002656">
    <property type="entry name" value="Acyl_transf_3_dom"/>
</dbReference>
<proteinExistence type="predicted"/>
<feature type="transmembrane region" description="Helical" evidence="2">
    <location>
        <begin position="68"/>
        <end position="89"/>
    </location>
</feature>